<dbReference type="InterPro" id="IPR012548">
    <property type="entry name" value="MATCAP"/>
</dbReference>
<gene>
    <name evidence="7" type="ORF">A3F54_01330</name>
</gene>
<dbReference type="EMBL" id="MHKD01000042">
    <property type="protein sequence ID" value="OGY81686.1"/>
    <property type="molecule type" value="Genomic_DNA"/>
</dbReference>
<protein>
    <recommendedName>
        <fullName evidence="9">DUF1704 domain-containing protein</fullName>
    </recommendedName>
</protein>
<sequence length="483" mass="56165">MKNEKRPLQDWAKKWPKRNESVGEKEDSQARPETNEVITEEQELSERVREWAERINTIGGDYNNAYNFIAPSGRDGRDIIEERQEFLNEQHYTPVFTYKKLEKEDFKEPLKKLQEIRQELKDEEKNEQAKKILQEVIDNVEAKMMFLKASKEGDDDKAFEWAKIAYGDIDDELVEYAEKTHVDKVEENAKKKSKLETYLRKSENSPEDAKYVFEEGLRALEVPMYDPEKGTEGWEVFIDHTKLGVSVEYASKEYPRPTVVVGGKTEVRTGFNVLELLAHEVGTHVRTNQNSENSGLRGTIFGRDYEVFQEGIALLAEKEFIKDVIGVDTNPATPFAVLAMNQVKQGKNFRETFNFIREKWLEHNRAEKQGLEEEMTPEKEAKLQNDTNKDAWGTCQRTFRGFHDLSKGGKYYPKDKAYLQGFKEVQVLAEHGLEEYLVEHKADATVIQQLLDLRLKPKDKVELKKVAQKIFADSIKWFFEGKE</sequence>
<evidence type="ECO:0000256" key="3">
    <source>
        <dbReference type="ARBA" id="ARBA00022801"/>
    </source>
</evidence>
<dbReference type="GO" id="GO:0008237">
    <property type="term" value="F:metallopeptidase activity"/>
    <property type="evidence" value="ECO:0007669"/>
    <property type="project" value="UniProtKB-KW"/>
</dbReference>
<comment type="cofactor">
    <cofactor evidence="1">
        <name>Zn(2+)</name>
        <dbReference type="ChEBI" id="CHEBI:29105"/>
    </cofactor>
</comment>
<organism evidence="7 8">
    <name type="scientific">Candidatus Kerfeldbacteria bacterium RIFCSPHIGHO2_12_FULL_48_17</name>
    <dbReference type="NCBI Taxonomy" id="1798542"/>
    <lineage>
        <taxon>Bacteria</taxon>
        <taxon>Candidatus Kerfeldiibacteriota</taxon>
    </lineage>
</organism>
<evidence type="ECO:0000256" key="2">
    <source>
        <dbReference type="ARBA" id="ARBA00022670"/>
    </source>
</evidence>
<feature type="coiled-coil region" evidence="5">
    <location>
        <begin position="103"/>
        <end position="150"/>
    </location>
</feature>
<keyword evidence="4" id="KW-0482">Metalloprotease</keyword>
<dbReference type="Pfam" id="PF08014">
    <property type="entry name" value="MATCAP"/>
    <property type="match status" value="1"/>
</dbReference>
<dbReference type="Proteomes" id="UP000176952">
    <property type="component" value="Unassembled WGS sequence"/>
</dbReference>
<keyword evidence="5" id="KW-0175">Coiled coil</keyword>
<accession>A0A1G2AYU6</accession>
<reference evidence="7 8" key="1">
    <citation type="journal article" date="2016" name="Nat. Commun.">
        <title>Thousands of microbial genomes shed light on interconnected biogeochemical processes in an aquifer system.</title>
        <authorList>
            <person name="Anantharaman K."/>
            <person name="Brown C.T."/>
            <person name="Hug L.A."/>
            <person name="Sharon I."/>
            <person name="Castelle C.J."/>
            <person name="Probst A.J."/>
            <person name="Thomas B.C."/>
            <person name="Singh A."/>
            <person name="Wilkins M.J."/>
            <person name="Karaoz U."/>
            <person name="Brodie E.L."/>
            <person name="Williams K.H."/>
            <person name="Hubbard S.S."/>
            <person name="Banfield J.F."/>
        </authorList>
    </citation>
    <scope>NUCLEOTIDE SEQUENCE [LARGE SCALE GENOMIC DNA]</scope>
</reference>
<name>A0A1G2AYU6_9BACT</name>
<dbReference type="AlphaFoldDB" id="A0A1G2AYU6"/>
<comment type="caution">
    <text evidence="7">The sequence shown here is derived from an EMBL/GenBank/DDBJ whole genome shotgun (WGS) entry which is preliminary data.</text>
</comment>
<dbReference type="SMART" id="SM01154">
    <property type="entry name" value="DUF1704"/>
    <property type="match status" value="1"/>
</dbReference>
<keyword evidence="2" id="KW-0645">Protease</keyword>
<keyword evidence="3" id="KW-0378">Hydrolase</keyword>
<dbReference type="GO" id="GO:0006508">
    <property type="term" value="P:proteolysis"/>
    <property type="evidence" value="ECO:0007669"/>
    <property type="project" value="UniProtKB-KW"/>
</dbReference>
<evidence type="ECO:0000313" key="8">
    <source>
        <dbReference type="Proteomes" id="UP000176952"/>
    </source>
</evidence>
<dbReference type="STRING" id="1798542.A3F54_01330"/>
<evidence type="ECO:0008006" key="9">
    <source>
        <dbReference type="Google" id="ProtNLM"/>
    </source>
</evidence>
<evidence type="ECO:0000256" key="1">
    <source>
        <dbReference type="ARBA" id="ARBA00001947"/>
    </source>
</evidence>
<feature type="region of interest" description="Disordered" evidence="6">
    <location>
        <begin position="1"/>
        <end position="43"/>
    </location>
</feature>
<evidence type="ECO:0000256" key="6">
    <source>
        <dbReference type="SAM" id="MobiDB-lite"/>
    </source>
</evidence>
<feature type="compositionally biased region" description="Basic and acidic residues" evidence="6">
    <location>
        <begin position="1"/>
        <end position="34"/>
    </location>
</feature>
<evidence type="ECO:0000313" key="7">
    <source>
        <dbReference type="EMBL" id="OGY81686.1"/>
    </source>
</evidence>
<evidence type="ECO:0000256" key="5">
    <source>
        <dbReference type="SAM" id="Coils"/>
    </source>
</evidence>
<evidence type="ECO:0000256" key="4">
    <source>
        <dbReference type="ARBA" id="ARBA00023049"/>
    </source>
</evidence>
<proteinExistence type="predicted"/>